<reference evidence="3" key="1">
    <citation type="journal article" date="2020" name="Stud. Mycol.">
        <title>101 Dothideomycetes genomes: A test case for predicting lifestyles and emergence of pathogens.</title>
        <authorList>
            <person name="Haridas S."/>
            <person name="Albert R."/>
            <person name="Binder M."/>
            <person name="Bloem J."/>
            <person name="LaButti K."/>
            <person name="Salamov A."/>
            <person name="Andreopoulos B."/>
            <person name="Baker S."/>
            <person name="Barry K."/>
            <person name="Bills G."/>
            <person name="Bluhm B."/>
            <person name="Cannon C."/>
            <person name="Castanera R."/>
            <person name="Culley D."/>
            <person name="Daum C."/>
            <person name="Ezra D."/>
            <person name="Gonzalez J."/>
            <person name="Henrissat B."/>
            <person name="Kuo A."/>
            <person name="Liang C."/>
            <person name="Lipzen A."/>
            <person name="Lutzoni F."/>
            <person name="Magnuson J."/>
            <person name="Mondo S."/>
            <person name="Nolan M."/>
            <person name="Ohm R."/>
            <person name="Pangilinan J."/>
            <person name="Park H.-J."/>
            <person name="Ramirez L."/>
            <person name="Alfaro M."/>
            <person name="Sun H."/>
            <person name="Tritt A."/>
            <person name="Yoshinaga Y."/>
            <person name="Zwiers L.-H."/>
            <person name="Turgeon B."/>
            <person name="Goodwin S."/>
            <person name="Spatafora J."/>
            <person name="Crous P."/>
            <person name="Grigoriev I."/>
        </authorList>
    </citation>
    <scope>NUCLEOTIDE SEQUENCE [LARGE SCALE GENOMIC DNA]</scope>
    <source>
        <strain evidence="3">CECT 20119</strain>
    </source>
</reference>
<evidence type="ECO:0000313" key="2">
    <source>
        <dbReference type="EMBL" id="KAF2219339.1"/>
    </source>
</evidence>
<organism evidence="2 3">
    <name type="scientific">Elsinoe ampelina</name>
    <dbReference type="NCBI Taxonomy" id="302913"/>
    <lineage>
        <taxon>Eukaryota</taxon>
        <taxon>Fungi</taxon>
        <taxon>Dikarya</taxon>
        <taxon>Ascomycota</taxon>
        <taxon>Pezizomycotina</taxon>
        <taxon>Dothideomycetes</taxon>
        <taxon>Dothideomycetidae</taxon>
        <taxon>Myriangiales</taxon>
        <taxon>Elsinoaceae</taxon>
        <taxon>Elsinoe</taxon>
    </lineage>
</organism>
<name>A0A6A6G130_9PEZI</name>
<evidence type="ECO:0000256" key="1">
    <source>
        <dbReference type="SAM" id="MobiDB-lite"/>
    </source>
</evidence>
<dbReference type="Proteomes" id="UP000799538">
    <property type="component" value="Unassembled WGS sequence"/>
</dbReference>
<feature type="region of interest" description="Disordered" evidence="1">
    <location>
        <begin position="139"/>
        <end position="171"/>
    </location>
</feature>
<accession>A0A6A6G130</accession>
<keyword evidence="3" id="KW-1185">Reference proteome</keyword>
<sequence length="194" mass="23077">MMTMDELKTLAPEQQVVVLKREPYRRQELFRQEFRALHDKHFESKKEDKAERHVEWQTRMVGNQRYEKLLEEQEAKHRLQMQEQVRSKGEIIKDLVTLVKRLTPQLRATRPETVQSEVVYDDIDKSLEEIERRINAAMEYEADQDDESTEDYGTPHGGRPYQLQHQGGSHRRFHVRQNPLPIRPAPVQVSSHIN</sequence>
<evidence type="ECO:0000313" key="3">
    <source>
        <dbReference type="Proteomes" id="UP000799538"/>
    </source>
</evidence>
<feature type="compositionally biased region" description="Acidic residues" evidence="1">
    <location>
        <begin position="140"/>
        <end position="150"/>
    </location>
</feature>
<protein>
    <submittedName>
        <fullName evidence="2">Uncharacterized protein</fullName>
    </submittedName>
</protein>
<proteinExistence type="predicted"/>
<dbReference type="AlphaFoldDB" id="A0A6A6G130"/>
<gene>
    <name evidence="2" type="ORF">BDZ85DRAFT_45374</name>
</gene>
<dbReference type="EMBL" id="ML992517">
    <property type="protein sequence ID" value="KAF2219339.1"/>
    <property type="molecule type" value="Genomic_DNA"/>
</dbReference>